<organism evidence="1">
    <name type="scientific">Shewanella putrefaciens (strain CN-32 / ATCC BAA-453)</name>
    <dbReference type="NCBI Taxonomy" id="319224"/>
    <lineage>
        <taxon>Bacteria</taxon>
        <taxon>Pseudomonadati</taxon>
        <taxon>Pseudomonadota</taxon>
        <taxon>Gammaproteobacteria</taxon>
        <taxon>Alteromonadales</taxon>
        <taxon>Shewanellaceae</taxon>
        <taxon>Shewanella</taxon>
    </lineage>
</organism>
<dbReference type="EMBL" id="CP000681">
    <property type="protein sequence ID" value="ABP74038.1"/>
    <property type="molecule type" value="Genomic_DNA"/>
</dbReference>
<protein>
    <submittedName>
        <fullName evidence="1">Uncharacterized protein</fullName>
    </submittedName>
</protein>
<dbReference type="KEGG" id="spc:Sputcn32_0306"/>
<dbReference type="AlphaFoldDB" id="A4Y255"/>
<sequence precursor="true">MKLRVSFIISMLSIFLYSSCILAQVEHISLNERLFEVGKLPMVKLNIVTTNQDISDLEFILVQENNEEKLIVQQLNQFSLLLMGLDIVTDINAKLIVRQWQPIKDIALFDKDYVERHLAALEAKRAQKEVAINKSPLMISQANMVQDSASCLLEYDGNQTLWRLGLKYAESWDTSNYTAMLVIFYENPQAFNNGWINGLRKDAVLRCPDDKLLTIYADPVKAKTLYNKLSEK</sequence>
<evidence type="ECO:0000313" key="1">
    <source>
        <dbReference type="EMBL" id="ABP74038.1"/>
    </source>
</evidence>
<dbReference type="eggNOG" id="COG3170">
    <property type="taxonomic scope" value="Bacteria"/>
</dbReference>
<proteinExistence type="predicted"/>
<accession>A4Y255</accession>
<dbReference type="STRING" id="319224.Sputcn32_0306"/>
<dbReference type="HOGENOM" id="CLU_055632_0_0_6"/>
<name>A4Y255_SHEPC</name>
<reference evidence="1" key="1">
    <citation type="submission" date="2007-04" db="EMBL/GenBank/DDBJ databases">
        <title>Complete sequence of Shewanella putrefaciens CN-32.</title>
        <authorList>
            <consortium name="US DOE Joint Genome Institute"/>
            <person name="Copeland A."/>
            <person name="Lucas S."/>
            <person name="Lapidus A."/>
            <person name="Barry K."/>
            <person name="Detter J.C."/>
            <person name="Glavina del Rio T."/>
            <person name="Hammon N."/>
            <person name="Israni S."/>
            <person name="Dalin E."/>
            <person name="Tice H."/>
            <person name="Pitluck S."/>
            <person name="Chain P."/>
            <person name="Malfatti S."/>
            <person name="Shin M."/>
            <person name="Vergez L."/>
            <person name="Schmutz J."/>
            <person name="Larimer F."/>
            <person name="Land M."/>
            <person name="Hauser L."/>
            <person name="Kyrpides N."/>
            <person name="Mikhailova N."/>
            <person name="Romine M.F."/>
            <person name="Fredrickson J."/>
            <person name="Tiedje J."/>
            <person name="Richardson P."/>
        </authorList>
    </citation>
    <scope>NUCLEOTIDE SEQUENCE [LARGE SCALE GENOMIC DNA]</scope>
    <source>
        <strain evidence="1">CN-32</strain>
    </source>
</reference>
<gene>
    <name evidence="1" type="ordered locus">Sputcn32_0306</name>
</gene>